<reference evidence="1 2" key="1">
    <citation type="submission" date="2013-11" db="EMBL/GenBank/DDBJ databases">
        <title>Genome sequencing of Stegodyphus mimosarum.</title>
        <authorList>
            <person name="Bechsgaard J."/>
        </authorList>
    </citation>
    <scope>NUCLEOTIDE SEQUENCE [LARGE SCALE GENOMIC DNA]</scope>
</reference>
<keyword evidence="2" id="KW-1185">Reference proteome</keyword>
<evidence type="ECO:0000313" key="1">
    <source>
        <dbReference type="EMBL" id="KFM67936.1"/>
    </source>
</evidence>
<feature type="non-terminal residue" evidence="1">
    <location>
        <position position="98"/>
    </location>
</feature>
<dbReference type="EMBL" id="KK116500">
    <property type="protein sequence ID" value="KFM67936.1"/>
    <property type="molecule type" value="Genomic_DNA"/>
</dbReference>
<accession>A0A087TS47</accession>
<protein>
    <submittedName>
        <fullName evidence="1">Uncharacterized protein</fullName>
    </submittedName>
</protein>
<gene>
    <name evidence="1" type="ORF">X975_05974</name>
</gene>
<name>A0A087TS47_STEMI</name>
<sequence length="98" mass="11152">MWSRGQPGMRPKREKTHLGCSVSYKVDLFSSNYVNTLTEIILNPVKLVEEILSLEGMSLNPDGADLDELVEEHNEELTEGVLEELHKEQQQEVVEEIS</sequence>
<dbReference type="AlphaFoldDB" id="A0A087TS47"/>
<proteinExistence type="predicted"/>
<evidence type="ECO:0000313" key="2">
    <source>
        <dbReference type="Proteomes" id="UP000054359"/>
    </source>
</evidence>
<organism evidence="1 2">
    <name type="scientific">Stegodyphus mimosarum</name>
    <name type="common">African social velvet spider</name>
    <dbReference type="NCBI Taxonomy" id="407821"/>
    <lineage>
        <taxon>Eukaryota</taxon>
        <taxon>Metazoa</taxon>
        <taxon>Ecdysozoa</taxon>
        <taxon>Arthropoda</taxon>
        <taxon>Chelicerata</taxon>
        <taxon>Arachnida</taxon>
        <taxon>Araneae</taxon>
        <taxon>Araneomorphae</taxon>
        <taxon>Entelegynae</taxon>
        <taxon>Eresoidea</taxon>
        <taxon>Eresidae</taxon>
        <taxon>Stegodyphus</taxon>
    </lineage>
</organism>
<dbReference type="Proteomes" id="UP000054359">
    <property type="component" value="Unassembled WGS sequence"/>
</dbReference>